<name>A0A1H3W5C0_9BACT</name>
<gene>
    <name evidence="1" type="ORF">SAMN05192529_10296</name>
</gene>
<evidence type="ECO:0000313" key="2">
    <source>
        <dbReference type="Proteomes" id="UP000199041"/>
    </source>
</evidence>
<evidence type="ECO:0008006" key="3">
    <source>
        <dbReference type="Google" id="ProtNLM"/>
    </source>
</evidence>
<evidence type="ECO:0000313" key="1">
    <source>
        <dbReference type="EMBL" id="SDZ81542.1"/>
    </source>
</evidence>
<dbReference type="Proteomes" id="UP000199041">
    <property type="component" value="Unassembled WGS sequence"/>
</dbReference>
<dbReference type="AlphaFoldDB" id="A0A1H3W5C0"/>
<accession>A0A1H3W5C0</accession>
<reference evidence="1 2" key="1">
    <citation type="submission" date="2016-10" db="EMBL/GenBank/DDBJ databases">
        <authorList>
            <person name="de Groot N.N."/>
        </authorList>
    </citation>
    <scope>NUCLEOTIDE SEQUENCE [LARGE SCALE GENOMIC DNA]</scope>
    <source>
        <strain evidence="1 2">Vu-144</strain>
    </source>
</reference>
<sequence>MTSTAIAREIREMKALLEAKDMISEKEAADLLGMKLSSLRSRVSEKKFEGFYIVGAHKKKFFYKSKLLGLNL</sequence>
<proteinExistence type="predicted"/>
<protein>
    <recommendedName>
        <fullName evidence="3">Helix-turn-helix domain-containing protein</fullName>
    </recommendedName>
</protein>
<dbReference type="RefSeq" id="WP_091392983.1">
    <property type="nucleotide sequence ID" value="NZ_FNQY01000002.1"/>
</dbReference>
<keyword evidence="2" id="KW-1185">Reference proteome</keyword>
<dbReference type="STRING" id="551991.SAMN05192529_10296"/>
<dbReference type="EMBL" id="FNQY01000002">
    <property type="protein sequence ID" value="SDZ81542.1"/>
    <property type="molecule type" value="Genomic_DNA"/>
</dbReference>
<organism evidence="1 2">
    <name type="scientific">Arachidicoccus rhizosphaerae</name>
    <dbReference type="NCBI Taxonomy" id="551991"/>
    <lineage>
        <taxon>Bacteria</taxon>
        <taxon>Pseudomonadati</taxon>
        <taxon>Bacteroidota</taxon>
        <taxon>Chitinophagia</taxon>
        <taxon>Chitinophagales</taxon>
        <taxon>Chitinophagaceae</taxon>
        <taxon>Arachidicoccus</taxon>
    </lineage>
</organism>